<evidence type="ECO:0000259" key="3">
    <source>
        <dbReference type="Pfam" id="PF01467"/>
    </source>
</evidence>
<protein>
    <recommendedName>
        <fullName evidence="3">Cytidyltransferase-like domain-containing protein</fullName>
    </recommendedName>
</protein>
<comment type="caution">
    <text evidence="4">The sequence shown here is derived from an EMBL/GenBank/DDBJ whole genome shotgun (WGS) entry which is preliminary data.</text>
</comment>
<dbReference type="PANTHER" id="PTHR43793:SF2">
    <property type="entry name" value="BIFUNCTIONAL PROTEIN HLDE"/>
    <property type="match status" value="1"/>
</dbReference>
<proteinExistence type="predicted"/>
<accession>A0A820CMR2</accession>
<dbReference type="InterPro" id="IPR050385">
    <property type="entry name" value="Archaeal_FAD_synthase"/>
</dbReference>
<name>A0A820CMR2_9BILA</name>
<dbReference type="GO" id="GO:0016779">
    <property type="term" value="F:nucleotidyltransferase activity"/>
    <property type="evidence" value="ECO:0007669"/>
    <property type="project" value="UniProtKB-KW"/>
</dbReference>
<reference evidence="4" key="1">
    <citation type="submission" date="2021-02" db="EMBL/GenBank/DDBJ databases">
        <authorList>
            <person name="Nowell W R."/>
        </authorList>
    </citation>
    <scope>NUCLEOTIDE SEQUENCE</scope>
</reference>
<keyword evidence="2" id="KW-0548">Nucleotidyltransferase</keyword>
<dbReference type="Pfam" id="PF01467">
    <property type="entry name" value="CTP_transf_like"/>
    <property type="match status" value="1"/>
</dbReference>
<evidence type="ECO:0000313" key="5">
    <source>
        <dbReference type="Proteomes" id="UP000663881"/>
    </source>
</evidence>
<evidence type="ECO:0000313" key="4">
    <source>
        <dbReference type="EMBL" id="CAF4209642.1"/>
    </source>
</evidence>
<evidence type="ECO:0000256" key="1">
    <source>
        <dbReference type="ARBA" id="ARBA00022679"/>
    </source>
</evidence>
<keyword evidence="1" id="KW-0808">Transferase</keyword>
<gene>
    <name evidence="4" type="ORF">OKA104_LOCUS41442</name>
</gene>
<dbReference type="InterPro" id="IPR014729">
    <property type="entry name" value="Rossmann-like_a/b/a_fold"/>
</dbReference>
<organism evidence="4 5">
    <name type="scientific">Adineta steineri</name>
    <dbReference type="NCBI Taxonomy" id="433720"/>
    <lineage>
        <taxon>Eukaryota</taxon>
        <taxon>Metazoa</taxon>
        <taxon>Spiralia</taxon>
        <taxon>Gnathifera</taxon>
        <taxon>Rotifera</taxon>
        <taxon>Eurotatoria</taxon>
        <taxon>Bdelloidea</taxon>
        <taxon>Adinetida</taxon>
        <taxon>Adinetidae</taxon>
        <taxon>Adineta</taxon>
    </lineage>
</organism>
<feature type="domain" description="Cytidyltransferase-like" evidence="3">
    <location>
        <begin position="35"/>
        <end position="119"/>
    </location>
</feature>
<dbReference type="NCBIfam" id="TIGR00125">
    <property type="entry name" value="cyt_tran_rel"/>
    <property type="match status" value="1"/>
</dbReference>
<dbReference type="AlphaFoldDB" id="A0A820CMR2"/>
<dbReference type="Gene3D" id="3.40.50.620">
    <property type="entry name" value="HUPs"/>
    <property type="match status" value="1"/>
</dbReference>
<evidence type="ECO:0000256" key="2">
    <source>
        <dbReference type="ARBA" id="ARBA00022695"/>
    </source>
</evidence>
<dbReference type="EMBL" id="CAJOAY010009725">
    <property type="protein sequence ID" value="CAF4209642.1"/>
    <property type="molecule type" value="Genomic_DNA"/>
</dbReference>
<dbReference type="PANTHER" id="PTHR43793">
    <property type="entry name" value="FAD SYNTHASE"/>
    <property type="match status" value="1"/>
</dbReference>
<sequence length="219" mass="24317">MLIGTGSGSFLEPIVFPADYKGNPVLIASQDFNNDGHMDYLEKARQLGDKLIVALNTDKSISQIKGPQRPVINEYARARHMAAIQFVDIVTLFDELTPIILIEAIQPNILVKGGDYTNETIVGADFVIQHGGTVQTIPLMKGYSTTALIKSIQNDICCYYKFLIKLKKMDNLNIEKIRNGLIASGSILVDYIVLIYDWPMENYTAFIQDKVQMTNGGAP</sequence>
<dbReference type="InterPro" id="IPR004821">
    <property type="entry name" value="Cyt_trans-like"/>
</dbReference>
<dbReference type="Proteomes" id="UP000663881">
    <property type="component" value="Unassembled WGS sequence"/>
</dbReference>
<dbReference type="SUPFAM" id="SSF52374">
    <property type="entry name" value="Nucleotidylyl transferase"/>
    <property type="match status" value="1"/>
</dbReference>